<protein>
    <submittedName>
        <fullName evidence="3">Transcriptional regulator protein</fullName>
    </submittedName>
</protein>
<dbReference type="Proteomes" id="UP001597260">
    <property type="component" value="Unassembled WGS sequence"/>
</dbReference>
<accession>A0ABW3Y7Q3</accession>
<evidence type="ECO:0000313" key="3">
    <source>
        <dbReference type="EMBL" id="MFD1319828.1"/>
    </source>
</evidence>
<feature type="domain" description="ParB-like N-terminal" evidence="2">
    <location>
        <begin position="28"/>
        <end position="112"/>
    </location>
</feature>
<name>A0ABW3Y7Q3_9ACTN</name>
<evidence type="ECO:0000259" key="2">
    <source>
        <dbReference type="SMART" id="SM00470"/>
    </source>
</evidence>
<dbReference type="SMART" id="SM00470">
    <property type="entry name" value="ParB"/>
    <property type="match status" value="1"/>
</dbReference>
<sequence length="336" mass="36899">MTDVAAQPAVLAETRLEEVVGRIRSEIEWVDVNLLRKGLSPRLDGIDTTHARHLAGLPEELPPLVVHRATMRVMDGLHRLAAARSRGDRQVPVVYFEGSYDEAFVVAVRLNAVHGRALRSQDRAAAVRRILGTHPHCSDRSIASVCGVAPRTVARLRQESADDRQRLDARIGRDGRRHPLSTQEGRRRVEQIMREEPEVSLREVARRAGVSVGTALDVRRRLLAAGPEVAGHTGGAAQPAERSWAAGDPGHPPVPGIRKQLEWLAREPALRYTDQGRALLRLVSATMAFLDRAGPVSEAVPDHCRRSLNAVARACAGSWLDLAEQFGDEQSRSRVA</sequence>
<dbReference type="EMBL" id="JBHTMP010000001">
    <property type="protein sequence ID" value="MFD1319828.1"/>
    <property type="molecule type" value="Genomic_DNA"/>
</dbReference>
<evidence type="ECO:0000313" key="4">
    <source>
        <dbReference type="Proteomes" id="UP001597260"/>
    </source>
</evidence>
<dbReference type="SUPFAM" id="SSF110849">
    <property type="entry name" value="ParB/Sulfiredoxin"/>
    <property type="match status" value="1"/>
</dbReference>
<dbReference type="InterPro" id="IPR036086">
    <property type="entry name" value="ParB/Sulfiredoxin_sf"/>
</dbReference>
<keyword evidence="4" id="KW-1185">Reference proteome</keyword>
<evidence type="ECO:0000256" key="1">
    <source>
        <dbReference type="SAM" id="MobiDB-lite"/>
    </source>
</evidence>
<organism evidence="3 4">
    <name type="scientific">Micromonospora sonneratiae</name>
    <dbReference type="NCBI Taxonomy" id="1184706"/>
    <lineage>
        <taxon>Bacteria</taxon>
        <taxon>Bacillati</taxon>
        <taxon>Actinomycetota</taxon>
        <taxon>Actinomycetes</taxon>
        <taxon>Micromonosporales</taxon>
        <taxon>Micromonosporaceae</taxon>
        <taxon>Micromonospora</taxon>
    </lineage>
</organism>
<comment type="caution">
    <text evidence="3">The sequence shown here is derived from an EMBL/GenBank/DDBJ whole genome shotgun (WGS) entry which is preliminary data.</text>
</comment>
<proteinExistence type="predicted"/>
<dbReference type="RefSeq" id="WP_377566193.1">
    <property type="nucleotide sequence ID" value="NZ_JBHTMP010000001.1"/>
</dbReference>
<feature type="region of interest" description="Disordered" evidence="1">
    <location>
        <begin position="229"/>
        <end position="252"/>
    </location>
</feature>
<dbReference type="InterPro" id="IPR003115">
    <property type="entry name" value="ParB_N"/>
</dbReference>
<reference evidence="4" key="1">
    <citation type="journal article" date="2019" name="Int. J. Syst. Evol. Microbiol.">
        <title>The Global Catalogue of Microorganisms (GCM) 10K type strain sequencing project: providing services to taxonomists for standard genome sequencing and annotation.</title>
        <authorList>
            <consortium name="The Broad Institute Genomics Platform"/>
            <consortium name="The Broad Institute Genome Sequencing Center for Infectious Disease"/>
            <person name="Wu L."/>
            <person name="Ma J."/>
        </authorList>
    </citation>
    <scope>NUCLEOTIDE SEQUENCE [LARGE SCALE GENOMIC DNA]</scope>
    <source>
        <strain evidence="4">JCM 31037</strain>
    </source>
</reference>
<gene>
    <name evidence="3" type="ORF">ACFQ4H_01855</name>
</gene>